<name>A0A2T0TT54_9SPHI</name>
<dbReference type="PROSITE" id="PS51257">
    <property type="entry name" value="PROKAR_LIPOPROTEIN"/>
    <property type="match status" value="1"/>
</dbReference>
<reference evidence="1 2" key="1">
    <citation type="submission" date="2018-03" db="EMBL/GenBank/DDBJ databases">
        <title>Genomic Encyclopedia of Type Strains, Phase III (KMG-III): the genomes of soil and plant-associated and newly described type strains.</title>
        <authorList>
            <person name="Whitman W."/>
        </authorList>
    </citation>
    <scope>NUCLEOTIDE SEQUENCE [LARGE SCALE GENOMIC DNA]</scope>
    <source>
        <strain evidence="1 2">CGMCC 1.9313</strain>
    </source>
</reference>
<sequence length="145" mass="16244">MKKYAIAVILPLVMQACSSGPDYKEARAKALELHDKVMIDSEKAIRNRMKLDTLSSKLDSLKQVKPGLDTGAASQRITVLRARLDSADEQMNSWMRAFDAELGDKSNDEAVAYFKEEEEKIKRLDSAYAGVIKESDAFLSDLKQK</sequence>
<dbReference type="Proteomes" id="UP000238034">
    <property type="component" value="Unassembled WGS sequence"/>
</dbReference>
<gene>
    <name evidence="1" type="ORF">B0I27_11313</name>
</gene>
<dbReference type="AlphaFoldDB" id="A0A2T0TT54"/>
<protein>
    <recommendedName>
        <fullName evidence="3">Viral A-type inclusion protein</fullName>
    </recommendedName>
</protein>
<dbReference type="OrthoDB" id="1436925at2"/>
<evidence type="ECO:0008006" key="3">
    <source>
        <dbReference type="Google" id="ProtNLM"/>
    </source>
</evidence>
<accession>A0A2T0TT54</accession>
<proteinExistence type="predicted"/>
<evidence type="ECO:0000313" key="1">
    <source>
        <dbReference type="EMBL" id="PRY48831.1"/>
    </source>
</evidence>
<dbReference type="RefSeq" id="WP_146133146.1">
    <property type="nucleotide sequence ID" value="NZ_PVTH01000013.1"/>
</dbReference>
<evidence type="ECO:0000313" key="2">
    <source>
        <dbReference type="Proteomes" id="UP000238034"/>
    </source>
</evidence>
<organism evidence="1 2">
    <name type="scientific">Arcticibacter pallidicorallinus</name>
    <dbReference type="NCBI Taxonomy" id="1259464"/>
    <lineage>
        <taxon>Bacteria</taxon>
        <taxon>Pseudomonadati</taxon>
        <taxon>Bacteroidota</taxon>
        <taxon>Sphingobacteriia</taxon>
        <taxon>Sphingobacteriales</taxon>
        <taxon>Sphingobacteriaceae</taxon>
        <taxon>Arcticibacter</taxon>
    </lineage>
</organism>
<keyword evidence="2" id="KW-1185">Reference proteome</keyword>
<dbReference type="EMBL" id="PVTH01000013">
    <property type="protein sequence ID" value="PRY48831.1"/>
    <property type="molecule type" value="Genomic_DNA"/>
</dbReference>
<comment type="caution">
    <text evidence="1">The sequence shown here is derived from an EMBL/GenBank/DDBJ whole genome shotgun (WGS) entry which is preliminary data.</text>
</comment>